<name>A0ABT7T146_9ALTE</name>
<comment type="caution">
    <text evidence="3">The sequence shown here is derived from an EMBL/GenBank/DDBJ whole genome shotgun (WGS) entry which is preliminary data.</text>
</comment>
<dbReference type="Proteomes" id="UP001234343">
    <property type="component" value="Unassembled WGS sequence"/>
</dbReference>
<dbReference type="InterPro" id="IPR009061">
    <property type="entry name" value="DNA-bd_dom_put_sf"/>
</dbReference>
<dbReference type="InterPro" id="IPR000551">
    <property type="entry name" value="MerR-type_HTH_dom"/>
</dbReference>
<dbReference type="PROSITE" id="PS50937">
    <property type="entry name" value="HTH_MERR_2"/>
    <property type="match status" value="1"/>
</dbReference>
<keyword evidence="4" id="KW-1185">Reference proteome</keyword>
<dbReference type="InterPro" id="IPR047057">
    <property type="entry name" value="MerR_fam"/>
</dbReference>
<organism evidence="3 4">
    <name type="scientific">Alteromonas arenosi</name>
    <dbReference type="NCBI Taxonomy" id="3055817"/>
    <lineage>
        <taxon>Bacteria</taxon>
        <taxon>Pseudomonadati</taxon>
        <taxon>Pseudomonadota</taxon>
        <taxon>Gammaproteobacteria</taxon>
        <taxon>Alteromonadales</taxon>
        <taxon>Alteromonadaceae</taxon>
        <taxon>Alteromonas/Salinimonas group</taxon>
        <taxon>Alteromonas</taxon>
    </lineage>
</organism>
<sequence>MKIGELAKRGGLTAHTLRFYEKKQLLVPQKSALNQYRDYTADDLATAQFIKRCKASGFSLEDTAALLQIKDAKDAHTCAEAKSITLAKRADLQAKITELQQMVATLDELAERCCGGAESAEFCSIIADLESRFEECNHDAHH</sequence>
<keyword evidence="1" id="KW-0238">DNA-binding</keyword>
<reference evidence="3 4" key="1">
    <citation type="submission" date="2023-06" db="EMBL/GenBank/DDBJ databases">
        <title>Alteromonas sp. ASW11-36 isolated from intertidal sand.</title>
        <authorList>
            <person name="Li Y."/>
        </authorList>
    </citation>
    <scope>NUCLEOTIDE SEQUENCE [LARGE SCALE GENOMIC DNA]</scope>
    <source>
        <strain evidence="3 4">ASW11-36</strain>
    </source>
</reference>
<dbReference type="Gene3D" id="1.10.1660.10">
    <property type="match status" value="1"/>
</dbReference>
<feature type="domain" description="HTH merR-type" evidence="2">
    <location>
        <begin position="1"/>
        <end position="69"/>
    </location>
</feature>
<accession>A0ABT7T146</accession>
<evidence type="ECO:0000256" key="1">
    <source>
        <dbReference type="ARBA" id="ARBA00023125"/>
    </source>
</evidence>
<dbReference type="Pfam" id="PF13411">
    <property type="entry name" value="MerR_1"/>
    <property type="match status" value="1"/>
</dbReference>
<dbReference type="SMART" id="SM00422">
    <property type="entry name" value="HTH_MERR"/>
    <property type="match status" value="1"/>
</dbReference>
<evidence type="ECO:0000313" key="4">
    <source>
        <dbReference type="Proteomes" id="UP001234343"/>
    </source>
</evidence>
<dbReference type="EMBL" id="JAUCBP010000013">
    <property type="protein sequence ID" value="MDM7862180.1"/>
    <property type="molecule type" value="Genomic_DNA"/>
</dbReference>
<gene>
    <name evidence="3" type="ORF">QTP81_16360</name>
</gene>
<dbReference type="PANTHER" id="PTHR30204:SF92">
    <property type="entry name" value="HTH-TYPE TRANSCRIPTIONAL REGULATOR ZNTR"/>
    <property type="match status" value="1"/>
</dbReference>
<dbReference type="SUPFAM" id="SSF46955">
    <property type="entry name" value="Putative DNA-binding domain"/>
    <property type="match status" value="1"/>
</dbReference>
<dbReference type="RefSeq" id="WP_289366972.1">
    <property type="nucleotide sequence ID" value="NZ_JAUCBP010000013.1"/>
</dbReference>
<evidence type="ECO:0000259" key="2">
    <source>
        <dbReference type="PROSITE" id="PS50937"/>
    </source>
</evidence>
<dbReference type="PANTHER" id="PTHR30204">
    <property type="entry name" value="REDOX-CYCLING DRUG-SENSING TRANSCRIPTIONAL ACTIVATOR SOXR"/>
    <property type="match status" value="1"/>
</dbReference>
<evidence type="ECO:0000313" key="3">
    <source>
        <dbReference type="EMBL" id="MDM7862180.1"/>
    </source>
</evidence>
<dbReference type="PRINTS" id="PR00040">
    <property type="entry name" value="HTHMERR"/>
</dbReference>
<protein>
    <submittedName>
        <fullName evidence="3">MerR family transcriptional regulator</fullName>
    </submittedName>
</protein>
<proteinExistence type="predicted"/>